<dbReference type="InterPro" id="IPR017884">
    <property type="entry name" value="SANT_dom"/>
</dbReference>
<feature type="compositionally biased region" description="Basic and acidic residues" evidence="10">
    <location>
        <begin position="423"/>
        <end position="432"/>
    </location>
</feature>
<dbReference type="CDD" id="cd11661">
    <property type="entry name" value="SANT_MTA3_like"/>
    <property type="match status" value="1"/>
</dbReference>
<dbReference type="SUPFAM" id="SSF46689">
    <property type="entry name" value="Homeodomain-like"/>
    <property type="match status" value="1"/>
</dbReference>
<dbReference type="PROSITE" id="PS50114">
    <property type="entry name" value="GATA_ZN_FINGER_2"/>
    <property type="match status" value="1"/>
</dbReference>
<keyword evidence="9" id="KW-0479">Metal-binding</keyword>
<dbReference type="GO" id="GO:0005634">
    <property type="term" value="C:nucleus"/>
    <property type="evidence" value="ECO:0007669"/>
    <property type="project" value="UniProtKB-SubCell"/>
</dbReference>
<dbReference type="SMART" id="SM00401">
    <property type="entry name" value="ZnF_GATA"/>
    <property type="match status" value="1"/>
</dbReference>
<dbReference type="Proteomes" id="UP000314980">
    <property type="component" value="Unassembled WGS sequence"/>
</dbReference>
<feature type="compositionally biased region" description="Basic and acidic residues" evidence="10">
    <location>
        <begin position="1180"/>
        <end position="1192"/>
    </location>
</feature>
<feature type="compositionally biased region" description="Basic residues" evidence="10">
    <location>
        <begin position="1057"/>
        <end position="1068"/>
    </location>
</feature>
<evidence type="ECO:0000313" key="14">
    <source>
        <dbReference type="Ensembl" id="ENSLCAP00010022130.1"/>
    </source>
</evidence>
<feature type="region of interest" description="Disordered" evidence="10">
    <location>
        <begin position="1057"/>
        <end position="1080"/>
    </location>
</feature>
<reference evidence="15" key="1">
    <citation type="submission" date="2015-09" db="EMBL/GenBank/DDBJ databases">
        <authorList>
            <person name="Sai Rama Sridatta P."/>
        </authorList>
    </citation>
    <scope>NUCLEOTIDE SEQUENCE [LARGE SCALE GENOMIC DNA]</scope>
</reference>
<evidence type="ECO:0000256" key="7">
    <source>
        <dbReference type="ARBA" id="ARBA00023163"/>
    </source>
</evidence>
<keyword evidence="15" id="KW-1185">Reference proteome</keyword>
<feature type="compositionally biased region" description="Low complexity" evidence="10">
    <location>
        <begin position="328"/>
        <end position="346"/>
    </location>
</feature>
<feature type="compositionally biased region" description="Polar residues" evidence="10">
    <location>
        <begin position="479"/>
        <end position="491"/>
    </location>
</feature>
<dbReference type="GO" id="GO:0043565">
    <property type="term" value="F:sequence-specific DNA binding"/>
    <property type="evidence" value="ECO:0007669"/>
    <property type="project" value="InterPro"/>
</dbReference>
<evidence type="ECO:0000256" key="10">
    <source>
        <dbReference type="SAM" id="MobiDB-lite"/>
    </source>
</evidence>
<feature type="compositionally biased region" description="Low complexity" evidence="10">
    <location>
        <begin position="514"/>
        <end position="536"/>
    </location>
</feature>
<evidence type="ECO:0000259" key="11">
    <source>
        <dbReference type="PROSITE" id="PS50114"/>
    </source>
</evidence>
<dbReference type="InterPro" id="IPR002951">
    <property type="entry name" value="Atrophin-like"/>
</dbReference>
<feature type="compositionally biased region" description="Basic and acidic residues" evidence="10">
    <location>
        <begin position="349"/>
        <end position="366"/>
    </location>
</feature>
<keyword evidence="5" id="KW-0007">Acetylation</keyword>
<dbReference type="PROSITE" id="PS51156">
    <property type="entry name" value="ELM2"/>
    <property type="match status" value="1"/>
</dbReference>
<keyword evidence="4" id="KW-0832">Ubl conjugation</keyword>
<feature type="region of interest" description="Disordered" evidence="10">
    <location>
        <begin position="287"/>
        <end position="762"/>
    </location>
</feature>
<feature type="compositionally biased region" description="Low complexity" evidence="10">
    <location>
        <begin position="662"/>
        <end position="671"/>
    </location>
</feature>
<dbReference type="Pfam" id="PF01448">
    <property type="entry name" value="ELM2"/>
    <property type="match status" value="1"/>
</dbReference>
<evidence type="ECO:0000259" key="13">
    <source>
        <dbReference type="PROSITE" id="PS51293"/>
    </source>
</evidence>
<dbReference type="PANTHER" id="PTHR13859">
    <property type="entry name" value="ATROPHIN-RELATED"/>
    <property type="match status" value="1"/>
</dbReference>
<gene>
    <name evidence="14 16" type="primary">rereb</name>
</gene>
<dbReference type="Pfam" id="PF00320">
    <property type="entry name" value="GATA"/>
    <property type="match status" value="1"/>
</dbReference>
<dbReference type="SMART" id="SM01189">
    <property type="entry name" value="ELM2"/>
    <property type="match status" value="1"/>
</dbReference>
<organism evidence="14 15">
    <name type="scientific">Lates calcarifer</name>
    <name type="common">Barramundi</name>
    <name type="synonym">Holocentrus calcarifer</name>
    <dbReference type="NCBI Taxonomy" id="8187"/>
    <lineage>
        <taxon>Eukaryota</taxon>
        <taxon>Metazoa</taxon>
        <taxon>Chordata</taxon>
        <taxon>Craniata</taxon>
        <taxon>Vertebrata</taxon>
        <taxon>Euteleostomi</taxon>
        <taxon>Actinopterygii</taxon>
        <taxon>Neopterygii</taxon>
        <taxon>Teleostei</taxon>
        <taxon>Neoteleostei</taxon>
        <taxon>Acanthomorphata</taxon>
        <taxon>Carangaria</taxon>
        <taxon>Carangaria incertae sedis</taxon>
        <taxon>Centropomidae</taxon>
        <taxon>Lates</taxon>
    </lineage>
</organism>
<feature type="domain" description="ELM2" evidence="12">
    <location>
        <begin position="16"/>
        <end position="119"/>
    </location>
</feature>
<feature type="compositionally biased region" description="Acidic residues" evidence="10">
    <location>
        <begin position="218"/>
        <end position="228"/>
    </location>
</feature>
<dbReference type="RefSeq" id="XP_018541295.1">
    <property type="nucleotide sequence ID" value="XM_018685779.2"/>
</dbReference>
<evidence type="ECO:0000256" key="1">
    <source>
        <dbReference type="ARBA" id="ARBA00004123"/>
    </source>
</evidence>
<dbReference type="FunFam" id="4.10.1240.50:FF:000004">
    <property type="entry name" value="arginine-glutamic acid dipeptide repeats protein-like"/>
    <property type="match status" value="1"/>
</dbReference>
<feature type="region of interest" description="Disordered" evidence="10">
    <location>
        <begin position="808"/>
        <end position="882"/>
    </location>
</feature>
<keyword evidence="7" id="KW-0804">Transcription</keyword>
<feature type="region of interest" description="Disordered" evidence="10">
    <location>
        <begin position="177"/>
        <end position="250"/>
    </location>
</feature>
<feature type="compositionally biased region" description="Basic residues" evidence="10">
    <location>
        <begin position="183"/>
        <end position="196"/>
    </location>
</feature>
<reference evidence="16" key="2">
    <citation type="submission" date="2025-04" db="UniProtKB">
        <authorList>
            <consortium name="RefSeq"/>
        </authorList>
    </citation>
    <scope>IDENTIFICATION</scope>
    <source>
        <tissue evidence="16">Brain</tissue>
    </source>
</reference>
<feature type="compositionally biased region" description="Basic and acidic residues" evidence="10">
    <location>
        <begin position="373"/>
        <end position="386"/>
    </location>
</feature>
<dbReference type="CTD" id="799473"/>
<feature type="compositionally biased region" description="Pro residues" evidence="10">
    <location>
        <begin position="574"/>
        <end position="583"/>
    </location>
</feature>
<feature type="compositionally biased region" description="Pro residues" evidence="10">
    <location>
        <begin position="590"/>
        <end position="609"/>
    </location>
</feature>
<dbReference type="SUPFAM" id="SSF57716">
    <property type="entry name" value="Glucocorticoid receptor-like (DNA-binding domain)"/>
    <property type="match status" value="1"/>
</dbReference>
<dbReference type="InterPro" id="IPR009057">
    <property type="entry name" value="Homeodomain-like_sf"/>
</dbReference>
<feature type="domain" description="SANT" evidence="13">
    <location>
        <begin position="123"/>
        <end position="175"/>
    </location>
</feature>
<dbReference type="GO" id="GO:0003714">
    <property type="term" value="F:transcription corepressor activity"/>
    <property type="evidence" value="ECO:0007669"/>
    <property type="project" value="TreeGrafter"/>
</dbReference>
<feature type="compositionally biased region" description="Pro residues" evidence="10">
    <location>
        <begin position="644"/>
        <end position="661"/>
    </location>
</feature>
<protein>
    <submittedName>
        <fullName evidence="14">Arginine-glutamic acid dipeptide (RE) repeats b</fullName>
    </submittedName>
    <submittedName>
        <fullName evidence="16">Arginine-glutamic acid dipeptide repeats protein isoform X1</fullName>
    </submittedName>
</protein>
<feature type="compositionally biased region" description="Basic and acidic residues" evidence="10">
    <location>
        <begin position="808"/>
        <end position="842"/>
    </location>
</feature>
<dbReference type="Ensembl" id="ENSLCAT00010022607.1">
    <property type="protein sequence ID" value="ENSLCAP00010022130.1"/>
    <property type="gene ID" value="ENSLCAG00010010382.1"/>
</dbReference>
<evidence type="ECO:0000256" key="4">
    <source>
        <dbReference type="ARBA" id="ARBA00022843"/>
    </source>
</evidence>
<dbReference type="PANTHER" id="PTHR13859:SF12">
    <property type="entry name" value="ARGININE-GLUTAMIC ACID DIPEPTIDE REPEATS PROTEIN"/>
    <property type="match status" value="1"/>
</dbReference>
<proteinExistence type="predicted"/>
<dbReference type="PRINTS" id="PR01217">
    <property type="entry name" value="PRICHEXTENSN"/>
</dbReference>
<sequence>MDDLFSPRRSLNSTQGEIRVGPSHQAKLPELQPRPAPGLQTQTESEELMWTPGVNDCDLLMYLRAARSMAAFAGMCDGGSTEDGCLAASRDDTTLNALNMLHASHYDAAKALQRLVKKPLPKLIEKCWSEGDVKHFIKGLRQYGKNFFRIRKDFLPSKKTGELITFYYHWKKTPEAAGTRAYRQQRRQPSSRKAKTRSAAATVNTPSRNYSVDVSSASEDDLDSEDSEQDIKSCSHCGTTSSKDWHQGRRDNPLLCTTCRTYENKHGCLPPASKSAGAPFMFKPVKEEEEVNSKHGMRTRRSRAPQLSSLRSGHRRLTGSPTSEDQQSSNQPSPSGVTSSSLRSSSTDNKNESTKRTNKKIKEEVMSPKTTKRVRESPAQEPEKVTPKRPKTQDPQGSRSEGEAEVEEESSSESRSAQDDGSSDTKDIDQDNRSSSPSIPSPQQGNESDSDSSAQPNGVPSEPVAPAAVLADTPVPQALPSQGPTITPQPLQSTPSADPAQSPPPPSPDPPQPAAGQSSATAGPNSRPQSASLSLCGPPPLPSALGQDPPLFPAFQVPPALSSAQPLQSHGPLPQAPQRPPPFFRESQLPQPPLSGPQIKPPPTTPIPPSHKQLPHQSATPFPQMPSNLPPPPALKPLNSLPNQHPPGAPPPPLQLMPQPLPMQSLPTQLPVISQVQTHPGKSMTSSHPPAAASHPLTSVTSSAIGPVPSLQPSFTPLPLRPTPSSTAGGSHVQIKEEPLDEMEEAESPPPPPRSPSPEPTVVNIASHASQSARFIKYLDRGYNSCARTDLFFTPLSSSKLAKKREEAVEKSRREAELSARQEREREKDREREREREADRNARASSSSHDSRMSEAQMSAQGHGRPSFEQPPTTVAAVPPYIGPDTPALRTLSEYARPHVMSPTNRNHPFYVSLSPGDPLLAYHMPGLYSAEPSLRERELRNLRERELRERMKPGFEVKPPDLETLHPSANPMEHFARHGALALPHIPGPPHPFAPFHPGLNHLERERMALAGPQLRPELSYAERLTAERLHAERMASVATDPAARLQMLNVTPHHHQHSHIHSHLHLHQQDPLSQGSSPHPLVDPLTTGPRLARFPFPAGPIPNPLLSDLPHDHEMLRHPLFGAAYPRELQGPIPQMSAAHQLQAMHAQSAELQRMALEQQWLHGHHLHGGPLPSQEDYYSRLKKEGDKPS</sequence>
<keyword evidence="6" id="KW-0805">Transcription regulation</keyword>
<keyword evidence="9" id="KW-0863">Zinc-finger</keyword>
<dbReference type="Proteomes" id="UP000694890">
    <property type="component" value="Linkage group LG12"/>
</dbReference>
<dbReference type="STRING" id="8187.ENSLCAP00010022130"/>
<dbReference type="InParanoid" id="A0A4W6DBN8"/>
<dbReference type="PROSITE" id="PS51293">
    <property type="entry name" value="SANT"/>
    <property type="match status" value="1"/>
</dbReference>
<dbReference type="GO" id="GO:0008270">
    <property type="term" value="F:zinc ion binding"/>
    <property type="evidence" value="ECO:0007669"/>
    <property type="project" value="UniProtKB-KW"/>
</dbReference>
<feature type="region of interest" description="Disordered" evidence="10">
    <location>
        <begin position="1168"/>
        <end position="1192"/>
    </location>
</feature>
<dbReference type="Gene3D" id="4.10.1240.50">
    <property type="match status" value="1"/>
</dbReference>
<keyword evidence="3" id="KW-0597">Phosphoprotein</keyword>
<name>A0A4W6DBN8_LATCA</name>
<feature type="compositionally biased region" description="Pro residues" evidence="10">
    <location>
        <begin position="501"/>
        <end position="513"/>
    </location>
</feature>
<dbReference type="InterPro" id="IPR000679">
    <property type="entry name" value="Znf_GATA"/>
</dbReference>
<evidence type="ECO:0000313" key="16">
    <source>
        <dbReference type="RefSeq" id="XP_018541295.1"/>
    </source>
</evidence>
<dbReference type="OrthoDB" id="6147534at2759"/>
<feature type="compositionally biased region" description="Pro residues" evidence="10">
    <location>
        <begin position="748"/>
        <end position="759"/>
    </location>
</feature>
<dbReference type="FunFam" id="1.10.10.60:FF:000052">
    <property type="entry name" value="Arginine-glutamic acid dipeptide (RE) repeats"/>
    <property type="match status" value="1"/>
</dbReference>
<dbReference type="GeneTree" id="ENSGT00940000153615"/>
<dbReference type="KEGG" id="lcf:108889363"/>
<evidence type="ECO:0000256" key="8">
    <source>
        <dbReference type="ARBA" id="ARBA00023242"/>
    </source>
</evidence>
<feature type="domain" description="GATA-type" evidence="11">
    <location>
        <begin position="228"/>
        <end position="274"/>
    </location>
</feature>
<dbReference type="InterPro" id="IPR000949">
    <property type="entry name" value="ELM2_dom"/>
</dbReference>
<dbReference type="Gene3D" id="3.30.50.10">
    <property type="entry name" value="Erythroid Transcription Factor GATA-1, subunit A"/>
    <property type="match status" value="1"/>
</dbReference>
<feature type="compositionally biased region" description="Polar residues" evidence="10">
    <location>
        <begin position="443"/>
        <end position="458"/>
    </location>
</feature>
<evidence type="ECO:0000259" key="12">
    <source>
        <dbReference type="PROSITE" id="PS51156"/>
    </source>
</evidence>
<evidence type="ECO:0000256" key="2">
    <source>
        <dbReference type="ARBA" id="ARBA00022499"/>
    </source>
</evidence>
<dbReference type="AlphaFoldDB" id="A0A4W6DBN8"/>
<evidence type="ECO:0000256" key="9">
    <source>
        <dbReference type="PROSITE-ProRule" id="PRU00094"/>
    </source>
</evidence>
<evidence type="ECO:0000313" key="15">
    <source>
        <dbReference type="Proteomes" id="UP000314980"/>
    </source>
</evidence>
<dbReference type="GeneID" id="108889363"/>
<keyword evidence="9" id="KW-0862">Zinc</keyword>
<dbReference type="Gene3D" id="1.10.10.60">
    <property type="entry name" value="Homeodomain-like"/>
    <property type="match status" value="1"/>
</dbReference>
<feature type="compositionally biased region" description="Low complexity" evidence="10">
    <location>
        <begin position="713"/>
        <end position="727"/>
    </location>
</feature>
<evidence type="ECO:0000256" key="6">
    <source>
        <dbReference type="ARBA" id="ARBA00023015"/>
    </source>
</evidence>
<evidence type="ECO:0000256" key="5">
    <source>
        <dbReference type="ARBA" id="ARBA00022990"/>
    </source>
</evidence>
<keyword evidence="2" id="KW-1017">Isopeptide bond</keyword>
<feature type="compositionally biased region" description="Polar residues" evidence="10">
    <location>
        <begin position="672"/>
        <end position="688"/>
    </location>
</feature>
<accession>A0A4W6DBN8</accession>
<dbReference type="CDD" id="cd00202">
    <property type="entry name" value="ZnF_GATA"/>
    <property type="match status" value="1"/>
</dbReference>
<dbReference type="Pfam" id="PF03154">
    <property type="entry name" value="Atrophin-1"/>
    <property type="match status" value="2"/>
</dbReference>
<dbReference type="InterPro" id="IPR013088">
    <property type="entry name" value="Znf_NHR/GATA"/>
</dbReference>
<comment type="subcellular location">
    <subcellularLocation>
        <location evidence="1">Nucleus</location>
    </subcellularLocation>
</comment>
<reference evidence="14" key="3">
    <citation type="submission" date="2025-05" db="UniProtKB">
        <authorList>
            <consortium name="Ensembl"/>
        </authorList>
    </citation>
    <scope>IDENTIFICATION</scope>
</reference>
<evidence type="ECO:0000256" key="3">
    <source>
        <dbReference type="ARBA" id="ARBA00022553"/>
    </source>
</evidence>
<feature type="region of interest" description="Disordered" evidence="10">
    <location>
        <begin position="1"/>
        <end position="42"/>
    </location>
</feature>
<keyword evidence="8" id="KW-0539">Nucleus</keyword>